<keyword evidence="3" id="KW-1185">Reference proteome</keyword>
<proteinExistence type="predicted"/>
<dbReference type="AlphaFoldDB" id="A0AA36I410"/>
<sequence>MSHPRLAWPLLFSIASALFGSLSWTWEDWVRVRARPPLSEHDVRCMFGLRSADLVAKLQPDPMHPWEKAPPPLAMKVPLQQLRSAAQEADTHPFNGRVLSRYCGAALLMSMAAAGVLLAGTCPLSFRLENVAAALLSSNAALCFLTSMALSSWCGMRMRPWVSELLYNLTGGEAAIAPHYLEILPGPGAICFALAGTSGFLGALMLGVQEENGRTPTRESEASPKLRSPKIRKDGLVQLVARSRRELVREQQRWADTLLMGCAACFAVLLLASLWVVGQKTVDLGAGSFDSLGSGAAFQTFTNHPQCWRSAAIAVFERFFVKAFVPDTSTIFVDVGLSFRLEMPLAEAAEFLKDKEQHLMKGLELKSKRIARVKADIHEALHLLDLMLQLNDPSRIGPTT</sequence>
<reference evidence="2" key="1">
    <citation type="submission" date="2023-08" db="EMBL/GenBank/DDBJ databases">
        <authorList>
            <person name="Chen Y."/>
            <person name="Shah S."/>
            <person name="Dougan E. K."/>
            <person name="Thang M."/>
            <person name="Chan C."/>
        </authorList>
    </citation>
    <scope>NUCLEOTIDE SEQUENCE</scope>
</reference>
<comment type="caution">
    <text evidence="2">The sequence shown here is derived from an EMBL/GenBank/DDBJ whole genome shotgun (WGS) entry which is preliminary data.</text>
</comment>
<evidence type="ECO:0000313" key="2">
    <source>
        <dbReference type="EMBL" id="CAJ1379264.1"/>
    </source>
</evidence>
<keyword evidence="1" id="KW-0472">Membrane</keyword>
<dbReference type="Gene3D" id="1.10.287.370">
    <property type="match status" value="1"/>
</dbReference>
<feature type="transmembrane region" description="Helical" evidence="1">
    <location>
        <begin position="6"/>
        <end position="26"/>
    </location>
</feature>
<keyword evidence="1" id="KW-0812">Transmembrane</keyword>
<dbReference type="EMBL" id="CAUJNA010000613">
    <property type="protein sequence ID" value="CAJ1379264.1"/>
    <property type="molecule type" value="Genomic_DNA"/>
</dbReference>
<gene>
    <name evidence="2" type="ORF">EVOR1521_LOCUS7554</name>
</gene>
<name>A0AA36I410_9DINO</name>
<feature type="transmembrane region" description="Helical" evidence="1">
    <location>
        <begin position="254"/>
        <end position="277"/>
    </location>
</feature>
<feature type="transmembrane region" description="Helical" evidence="1">
    <location>
        <begin position="102"/>
        <end position="126"/>
    </location>
</feature>
<feature type="transmembrane region" description="Helical" evidence="1">
    <location>
        <begin position="132"/>
        <end position="153"/>
    </location>
</feature>
<accession>A0AA36I410</accession>
<dbReference type="InterPro" id="IPR009053">
    <property type="entry name" value="Prefoldin"/>
</dbReference>
<dbReference type="SUPFAM" id="SSF46579">
    <property type="entry name" value="Prefoldin"/>
    <property type="match status" value="1"/>
</dbReference>
<keyword evidence="1" id="KW-1133">Transmembrane helix</keyword>
<dbReference type="InterPro" id="IPR004127">
    <property type="entry name" value="Prefoldin_subunit_alpha"/>
</dbReference>
<protein>
    <submittedName>
        <fullName evidence="2">Uncharacterized protein</fullName>
    </submittedName>
</protein>
<organism evidence="2 3">
    <name type="scientific">Effrenium voratum</name>
    <dbReference type="NCBI Taxonomy" id="2562239"/>
    <lineage>
        <taxon>Eukaryota</taxon>
        <taxon>Sar</taxon>
        <taxon>Alveolata</taxon>
        <taxon>Dinophyceae</taxon>
        <taxon>Suessiales</taxon>
        <taxon>Symbiodiniaceae</taxon>
        <taxon>Effrenium</taxon>
    </lineage>
</organism>
<dbReference type="Proteomes" id="UP001178507">
    <property type="component" value="Unassembled WGS sequence"/>
</dbReference>
<evidence type="ECO:0000313" key="3">
    <source>
        <dbReference type="Proteomes" id="UP001178507"/>
    </source>
</evidence>
<feature type="transmembrane region" description="Helical" evidence="1">
    <location>
        <begin position="187"/>
        <end position="208"/>
    </location>
</feature>
<evidence type="ECO:0000256" key="1">
    <source>
        <dbReference type="SAM" id="Phobius"/>
    </source>
</evidence>
<dbReference type="Pfam" id="PF02996">
    <property type="entry name" value="Prefoldin"/>
    <property type="match status" value="1"/>
</dbReference>